<comment type="caution">
    <text evidence="2">The sequence shown here is derived from an EMBL/GenBank/DDBJ whole genome shotgun (WGS) entry which is preliminary data.</text>
</comment>
<dbReference type="InterPro" id="IPR021109">
    <property type="entry name" value="Peptidase_aspartic_dom_sf"/>
</dbReference>
<proteinExistence type="predicted"/>
<accession>A0A444MH37</accession>
<dbReference type="InterPro" id="IPR036034">
    <property type="entry name" value="PDZ_sf"/>
</dbReference>
<dbReference type="OrthoDB" id="3521766at2"/>
<gene>
    <name evidence="2" type="ORF">EPL05_23375</name>
</gene>
<dbReference type="EMBL" id="SBIW01000031">
    <property type="protein sequence ID" value="RWY45993.1"/>
    <property type="molecule type" value="Genomic_DNA"/>
</dbReference>
<dbReference type="PROSITE" id="PS51257">
    <property type="entry name" value="PROKAR_LIPOPROTEIN"/>
    <property type="match status" value="1"/>
</dbReference>
<sequence>MPGRTIYCSFLLLMLIFGCGGRSYAQFFQLTEERTHVKVPFKVVRNMVIIKLKINNNGPYNFILDTGVGFMVITEPSLVDSLNIPDRRTLKLAGLGEGDDFDAYYTEPLNIEIPGINSVGVSAAIFKKDHFGLSNYAGMPIHGLLGYEFFNRLVVKINFNDSTLTAYRPGSLKIPRKYEALPITLENNKPFLKTCVRFCDNSERECKLIVDIGAGHPLSLDENNANPWPTQKSIAANLGMGLTGPIKGEISRVRQLNLGKYSLTNVLSSFPEKRTDNSVSAERDGNLGMDVLKRFILIFDYSKGLLYVKSRGNLKEPFERDMSGMEYYAGGDELKRIVISRVEPGSAGDDVGLLKDDEITSVNFKPVANMSLEELDRLFRSGDGKGLLLEIYHEKKFTNVILTLKRRI</sequence>
<dbReference type="PROSITE" id="PS50106">
    <property type="entry name" value="PDZ"/>
    <property type="match status" value="1"/>
</dbReference>
<dbReference type="SMART" id="SM00228">
    <property type="entry name" value="PDZ"/>
    <property type="match status" value="1"/>
</dbReference>
<keyword evidence="3" id="KW-1185">Reference proteome</keyword>
<evidence type="ECO:0000313" key="3">
    <source>
        <dbReference type="Proteomes" id="UP000286701"/>
    </source>
</evidence>
<dbReference type="Proteomes" id="UP000286701">
    <property type="component" value="Unassembled WGS sequence"/>
</dbReference>
<dbReference type="Pfam" id="PF13650">
    <property type="entry name" value="Asp_protease_2"/>
    <property type="match status" value="1"/>
</dbReference>
<name>A0A444MH37_9SPHI</name>
<reference evidence="2 3" key="1">
    <citation type="submission" date="2019-01" db="EMBL/GenBank/DDBJ databases">
        <title>Mucilaginibacter antarcticum sp. nov., isolated from antarctic soil.</title>
        <authorList>
            <person name="Yan Y.-Q."/>
            <person name="Du Z.-J."/>
        </authorList>
    </citation>
    <scope>NUCLEOTIDE SEQUENCE [LARGE SCALE GENOMIC DNA]</scope>
    <source>
        <strain evidence="2 3">F01003</strain>
    </source>
</reference>
<feature type="domain" description="PDZ" evidence="1">
    <location>
        <begin position="324"/>
        <end position="381"/>
    </location>
</feature>
<organism evidence="2 3">
    <name type="scientific">Mucilaginibacter gilvus</name>
    <dbReference type="NCBI Taxonomy" id="2305909"/>
    <lineage>
        <taxon>Bacteria</taxon>
        <taxon>Pseudomonadati</taxon>
        <taxon>Bacteroidota</taxon>
        <taxon>Sphingobacteriia</taxon>
        <taxon>Sphingobacteriales</taxon>
        <taxon>Sphingobacteriaceae</taxon>
        <taxon>Mucilaginibacter</taxon>
    </lineage>
</organism>
<dbReference type="Pfam" id="PF00595">
    <property type="entry name" value="PDZ"/>
    <property type="match status" value="1"/>
</dbReference>
<protein>
    <recommendedName>
        <fullName evidence="1">PDZ domain-containing protein</fullName>
    </recommendedName>
</protein>
<dbReference type="SUPFAM" id="SSF50156">
    <property type="entry name" value="PDZ domain-like"/>
    <property type="match status" value="1"/>
</dbReference>
<evidence type="ECO:0000313" key="2">
    <source>
        <dbReference type="EMBL" id="RWY45993.1"/>
    </source>
</evidence>
<dbReference type="Gene3D" id="2.30.42.10">
    <property type="match status" value="1"/>
</dbReference>
<dbReference type="InterPro" id="IPR001478">
    <property type="entry name" value="PDZ"/>
</dbReference>
<dbReference type="Gene3D" id="2.40.70.10">
    <property type="entry name" value="Acid Proteases"/>
    <property type="match status" value="2"/>
</dbReference>
<dbReference type="AlphaFoldDB" id="A0A444MH37"/>
<evidence type="ECO:0000259" key="1">
    <source>
        <dbReference type="PROSITE" id="PS50106"/>
    </source>
</evidence>